<evidence type="ECO:0000259" key="2">
    <source>
        <dbReference type="PROSITE" id="PS50198"/>
    </source>
</evidence>
<feature type="domain" description="PpiC" evidence="2">
    <location>
        <begin position="141"/>
        <end position="236"/>
    </location>
</feature>
<evidence type="ECO:0000256" key="1">
    <source>
        <dbReference type="PROSITE-ProRule" id="PRU00278"/>
    </source>
</evidence>
<reference evidence="3 4" key="1">
    <citation type="submission" date="2022-10" db="EMBL/GenBank/DDBJ databases">
        <title>Luteolibacter flavescens strain MCCC 1K03193, whole genome shotgun sequencing project.</title>
        <authorList>
            <person name="Zhao G."/>
            <person name="Shen L."/>
        </authorList>
    </citation>
    <scope>NUCLEOTIDE SEQUENCE [LARGE SCALE GENOMIC DNA]</scope>
    <source>
        <strain evidence="3 4">MCCC 1K03193</strain>
    </source>
</reference>
<dbReference type="SUPFAM" id="SSF54534">
    <property type="entry name" value="FKBP-like"/>
    <property type="match status" value="1"/>
</dbReference>
<dbReference type="Pfam" id="PF13145">
    <property type="entry name" value="Rotamase_2"/>
    <property type="match status" value="1"/>
</dbReference>
<dbReference type="EMBL" id="JAPDDS010000009">
    <property type="protein sequence ID" value="MCW1886267.1"/>
    <property type="molecule type" value="Genomic_DNA"/>
</dbReference>
<gene>
    <name evidence="3" type="ORF">OKA04_16135</name>
</gene>
<sequence>MLRVNGEQADPALIEDAYVRFKAEAELASEVSCCERDDEFRAQAEEEVIDGILLAQEAERRVPQPLADEVRTAFEETLREWRRHGASWDLLDAQRDSLRAETVSQLRMERFTASLWDGLPELTYDELRTWYDANITRFRTPAEAQVLHMVRFPENSNPWEDYAAMLAIRTRALAGEDFATLAAENTQKKSGETDLGWIDQQRLLNPFEAMLFSMQEGEISPVFHYEQAYHLVKVTGVRPASVQPFEEVVNSIREEVARTRRLQVLKDLAAELRTTAVIERE</sequence>
<proteinExistence type="predicted"/>
<keyword evidence="1 3" id="KW-0413">Isomerase</keyword>
<dbReference type="InterPro" id="IPR050245">
    <property type="entry name" value="PrsA_foldase"/>
</dbReference>
<comment type="caution">
    <text evidence="3">The sequence shown here is derived from an EMBL/GenBank/DDBJ whole genome shotgun (WGS) entry which is preliminary data.</text>
</comment>
<dbReference type="InterPro" id="IPR027304">
    <property type="entry name" value="Trigger_fact/SurA_dom_sf"/>
</dbReference>
<keyword evidence="1" id="KW-0697">Rotamase</keyword>
<accession>A0ABT3FS38</accession>
<organism evidence="3 4">
    <name type="scientific">Luteolibacter flavescens</name>
    <dbReference type="NCBI Taxonomy" id="1859460"/>
    <lineage>
        <taxon>Bacteria</taxon>
        <taxon>Pseudomonadati</taxon>
        <taxon>Verrucomicrobiota</taxon>
        <taxon>Verrucomicrobiia</taxon>
        <taxon>Verrucomicrobiales</taxon>
        <taxon>Verrucomicrobiaceae</taxon>
        <taxon>Luteolibacter</taxon>
    </lineage>
</organism>
<evidence type="ECO:0000313" key="4">
    <source>
        <dbReference type="Proteomes" id="UP001207930"/>
    </source>
</evidence>
<dbReference type="Gene3D" id="3.10.50.40">
    <property type="match status" value="1"/>
</dbReference>
<dbReference type="SUPFAM" id="SSF109998">
    <property type="entry name" value="Triger factor/SurA peptide-binding domain-like"/>
    <property type="match status" value="1"/>
</dbReference>
<dbReference type="Gene3D" id="1.10.4030.10">
    <property type="entry name" value="Porin chaperone SurA, peptide-binding domain"/>
    <property type="match status" value="1"/>
</dbReference>
<dbReference type="RefSeq" id="WP_264502224.1">
    <property type="nucleotide sequence ID" value="NZ_JAPDDS010000009.1"/>
</dbReference>
<dbReference type="PANTHER" id="PTHR47245">
    <property type="entry name" value="PEPTIDYLPROLYL ISOMERASE"/>
    <property type="match status" value="1"/>
</dbReference>
<dbReference type="InterPro" id="IPR046357">
    <property type="entry name" value="PPIase_dom_sf"/>
</dbReference>
<dbReference type="InterPro" id="IPR000297">
    <property type="entry name" value="PPIase_PpiC"/>
</dbReference>
<dbReference type="GO" id="GO:0016853">
    <property type="term" value="F:isomerase activity"/>
    <property type="evidence" value="ECO:0007669"/>
    <property type="project" value="UniProtKB-KW"/>
</dbReference>
<keyword evidence="4" id="KW-1185">Reference proteome</keyword>
<dbReference type="Proteomes" id="UP001207930">
    <property type="component" value="Unassembled WGS sequence"/>
</dbReference>
<name>A0ABT3FS38_9BACT</name>
<dbReference type="PANTHER" id="PTHR47245:SF2">
    <property type="entry name" value="PEPTIDYL-PROLYL CIS-TRANS ISOMERASE HP_0175-RELATED"/>
    <property type="match status" value="1"/>
</dbReference>
<protein>
    <submittedName>
        <fullName evidence="3">Peptidylprolyl isomerase</fullName>
    </submittedName>
</protein>
<dbReference type="PROSITE" id="PS50198">
    <property type="entry name" value="PPIC_PPIASE_2"/>
    <property type="match status" value="1"/>
</dbReference>
<evidence type="ECO:0000313" key="3">
    <source>
        <dbReference type="EMBL" id="MCW1886267.1"/>
    </source>
</evidence>